<evidence type="ECO:0000313" key="1">
    <source>
        <dbReference type="EMBL" id="PPQ84131.1"/>
    </source>
</evidence>
<gene>
    <name evidence="1" type="ORF">CVT25_003344</name>
</gene>
<organism evidence="1 2">
    <name type="scientific">Psilocybe cyanescens</name>
    <dbReference type="NCBI Taxonomy" id="93625"/>
    <lineage>
        <taxon>Eukaryota</taxon>
        <taxon>Fungi</taxon>
        <taxon>Dikarya</taxon>
        <taxon>Basidiomycota</taxon>
        <taxon>Agaricomycotina</taxon>
        <taxon>Agaricomycetes</taxon>
        <taxon>Agaricomycetidae</taxon>
        <taxon>Agaricales</taxon>
        <taxon>Agaricineae</taxon>
        <taxon>Strophariaceae</taxon>
        <taxon>Psilocybe</taxon>
    </lineage>
</organism>
<protein>
    <submittedName>
        <fullName evidence="1">Uncharacterized protein</fullName>
    </submittedName>
</protein>
<dbReference type="AlphaFoldDB" id="A0A409X085"/>
<dbReference type="InParanoid" id="A0A409X085"/>
<accession>A0A409X085</accession>
<dbReference type="OrthoDB" id="2269034at2759"/>
<name>A0A409X085_PSICY</name>
<comment type="caution">
    <text evidence="1">The sequence shown here is derived from an EMBL/GenBank/DDBJ whole genome shotgun (WGS) entry which is preliminary data.</text>
</comment>
<reference evidence="1 2" key="1">
    <citation type="journal article" date="2018" name="Evol. Lett.">
        <title>Horizontal gene cluster transfer increased hallucinogenic mushroom diversity.</title>
        <authorList>
            <person name="Reynolds H.T."/>
            <person name="Vijayakumar V."/>
            <person name="Gluck-Thaler E."/>
            <person name="Korotkin H.B."/>
            <person name="Matheny P.B."/>
            <person name="Slot J.C."/>
        </authorList>
    </citation>
    <scope>NUCLEOTIDE SEQUENCE [LARGE SCALE GENOMIC DNA]</scope>
    <source>
        <strain evidence="1 2">2631</strain>
    </source>
</reference>
<dbReference type="Gene3D" id="1.20.1280.50">
    <property type="match status" value="1"/>
</dbReference>
<evidence type="ECO:0000313" key="2">
    <source>
        <dbReference type="Proteomes" id="UP000283269"/>
    </source>
</evidence>
<proteinExistence type="predicted"/>
<dbReference type="EMBL" id="NHYD01002926">
    <property type="protein sequence ID" value="PPQ84131.1"/>
    <property type="molecule type" value="Genomic_DNA"/>
</dbReference>
<keyword evidence="2" id="KW-1185">Reference proteome</keyword>
<sequence length="541" mass="60855">MSRCNNPSNGPKDREDAVNAYKACKLSDGKPCPPCQRYNDLDEQVEKLLAQKRKLFTEINRHHDPIISRLPQEMVSRIFECYVEDDFRVIEDQEDEQDASPTSSPLTLGAVCQTWRHIAWSSPPLWTHIRVTLDSPADRIKELEVIQEWLTRSGQLPLSLFITCKATYDTSAANLPGVYYGLISIVNQYSHRWENLRLVCSSPGLCRLVLGNSRDAPILRTLCLENPDYSGEIDELYFRMGGVKPRPSHVRLRWVLPRSLDIDWSHVTRISMFETTIGLDECVELLRQVPLLVDCKFNSVDFMVPTRGFSLPANPAIVHHALNTLKIEYYSGESTELLLGSFIFPALTNLTLDGMDDSTNLQSILALIERSSARLTTLTTNVVFYNYDSLIEVLARTPFLCELNLSSGLTVNDANKLFRLLAKTSSAAKGSSQPPLLPELRSISYDGRISWDASFWALIPSLIIEPDYGSCGSEFRRLSHLEIDDLPSCMETPICADKNVVIRILDLSRSGTSVHLTQSGVDILKKSMLHHGINALEDKPV</sequence>
<dbReference type="Proteomes" id="UP000283269">
    <property type="component" value="Unassembled WGS sequence"/>
</dbReference>